<dbReference type="Pfam" id="PF00583">
    <property type="entry name" value="Acetyltransf_1"/>
    <property type="match status" value="1"/>
</dbReference>
<dbReference type="AlphaFoldDB" id="A0A2N8LAT1"/>
<dbReference type="InterPro" id="IPR000182">
    <property type="entry name" value="GNAT_dom"/>
</dbReference>
<protein>
    <recommendedName>
        <fullName evidence="1">N-acetyltransferase domain-containing protein</fullName>
    </recommendedName>
</protein>
<dbReference type="InterPro" id="IPR016181">
    <property type="entry name" value="Acyl_CoA_acyltransferase"/>
</dbReference>
<dbReference type="EMBL" id="LOCM01000030">
    <property type="protein sequence ID" value="PND47269.1"/>
    <property type="molecule type" value="Genomic_DNA"/>
</dbReference>
<dbReference type="CDD" id="cd04301">
    <property type="entry name" value="NAT_SF"/>
    <property type="match status" value="1"/>
</dbReference>
<dbReference type="SUPFAM" id="SSF55729">
    <property type="entry name" value="Acyl-CoA N-acyltransferases (Nat)"/>
    <property type="match status" value="1"/>
</dbReference>
<proteinExistence type="predicted"/>
<accession>A0A2N8LAT1</accession>
<gene>
    <name evidence="2" type="ORF">AT575_08380</name>
</gene>
<evidence type="ECO:0000313" key="2">
    <source>
        <dbReference type="EMBL" id="PND47269.1"/>
    </source>
</evidence>
<sequence>MTETIFYLKANHPDSEKRIALIQEIDWKAGQFLATRYKEKNLATSDRIILVTDENQKLIALGALLDQDILNKDDYPLGPFLSTIYVAPASRGKGYSLKIISLLEDLALKQGFSKLYIVTAHTGLYEKCGYHFQYDVIDRFGRKMRLLKKHLG</sequence>
<dbReference type="OrthoDB" id="9789053at2"/>
<comment type="caution">
    <text evidence="2">The sequence shown here is derived from an EMBL/GenBank/DDBJ whole genome shotgun (WGS) entry which is preliminary data.</text>
</comment>
<name>A0A2N8LAT1_9STRE</name>
<evidence type="ECO:0000313" key="3">
    <source>
        <dbReference type="Proteomes" id="UP000235963"/>
    </source>
</evidence>
<dbReference type="Gene3D" id="3.40.630.30">
    <property type="match status" value="1"/>
</dbReference>
<dbReference type="PROSITE" id="PS51186">
    <property type="entry name" value="GNAT"/>
    <property type="match status" value="1"/>
</dbReference>
<reference evidence="2 3" key="1">
    <citation type="submission" date="2015-12" db="EMBL/GenBank/DDBJ databases">
        <title>Streptococcus penaeicida sp. nov.</title>
        <authorList>
            <person name="Gomez-Gil B."/>
            <person name="Morales-Covarrubias M."/>
        </authorList>
    </citation>
    <scope>NUCLEOTIDE SEQUENCE [LARGE SCALE GENOMIC DNA]</scope>
    <source>
        <strain evidence="2 3">CAIM 1838</strain>
    </source>
</reference>
<dbReference type="GO" id="GO:0016747">
    <property type="term" value="F:acyltransferase activity, transferring groups other than amino-acyl groups"/>
    <property type="evidence" value="ECO:0007669"/>
    <property type="project" value="InterPro"/>
</dbReference>
<dbReference type="RefSeq" id="WP_102777970.1">
    <property type="nucleotide sequence ID" value="NZ_CBCSGP010000004.1"/>
</dbReference>
<keyword evidence="3" id="KW-1185">Reference proteome</keyword>
<dbReference type="Proteomes" id="UP000235963">
    <property type="component" value="Unassembled WGS sequence"/>
</dbReference>
<evidence type="ECO:0000259" key="1">
    <source>
        <dbReference type="PROSITE" id="PS51186"/>
    </source>
</evidence>
<feature type="domain" description="N-acetyltransferase" evidence="1">
    <location>
        <begin position="5"/>
        <end position="149"/>
    </location>
</feature>
<organism evidence="2 3">
    <name type="scientific">Streptococcus penaeicida</name>
    <dbReference type="NCBI Taxonomy" id="1765960"/>
    <lineage>
        <taxon>Bacteria</taxon>
        <taxon>Bacillati</taxon>
        <taxon>Bacillota</taxon>
        <taxon>Bacilli</taxon>
        <taxon>Lactobacillales</taxon>
        <taxon>Streptococcaceae</taxon>
        <taxon>Streptococcus</taxon>
    </lineage>
</organism>